<keyword evidence="8" id="KW-0812">Transmembrane</keyword>
<dbReference type="Gene3D" id="3.40.50.2000">
    <property type="entry name" value="Glycogen Phosphorylase B"/>
    <property type="match status" value="2"/>
</dbReference>
<dbReference type="GO" id="GO:0004373">
    <property type="term" value="F:alpha-1,4-glucan glucosyltransferase (UDP-glucose donor) activity"/>
    <property type="evidence" value="ECO:0007669"/>
    <property type="project" value="InterPro"/>
</dbReference>
<organism evidence="11 12">
    <name type="scientific">Candidatus Wolfebacteria bacterium CG18_big_fil_WC_8_21_14_2_50_39_7</name>
    <dbReference type="NCBI Taxonomy" id="1975071"/>
    <lineage>
        <taxon>Bacteria</taxon>
        <taxon>Candidatus Wolfeibacteriota</taxon>
    </lineage>
</organism>
<dbReference type="InterPro" id="IPR001296">
    <property type="entry name" value="Glyco_trans_1"/>
</dbReference>
<keyword evidence="8" id="KW-1133">Transmembrane helix</keyword>
<evidence type="ECO:0000256" key="7">
    <source>
        <dbReference type="ARBA" id="ARBA00023056"/>
    </source>
</evidence>
<dbReference type="InterPro" id="IPR011835">
    <property type="entry name" value="GS/SS"/>
</dbReference>
<comment type="similarity">
    <text evidence="3">Belongs to the glycosyltransferase 1 family. Bacterial/plant glycogen synthase subfamily.</text>
</comment>
<keyword evidence="8" id="KW-0472">Membrane</keyword>
<feature type="domain" description="Starch synthase catalytic" evidence="10">
    <location>
        <begin position="113"/>
        <end position="355"/>
    </location>
</feature>
<dbReference type="PANTHER" id="PTHR45825:SF11">
    <property type="entry name" value="ALPHA AMYLASE DOMAIN-CONTAINING PROTEIN"/>
    <property type="match status" value="1"/>
</dbReference>
<accession>A0A2H0EE53</accession>
<evidence type="ECO:0000256" key="3">
    <source>
        <dbReference type="ARBA" id="ARBA00010281"/>
    </source>
</evidence>
<dbReference type="PANTHER" id="PTHR45825">
    <property type="entry name" value="GRANULE-BOUND STARCH SYNTHASE 1, CHLOROPLASTIC/AMYLOPLASTIC"/>
    <property type="match status" value="1"/>
</dbReference>
<dbReference type="Proteomes" id="UP000229241">
    <property type="component" value="Unassembled WGS sequence"/>
</dbReference>
<evidence type="ECO:0000256" key="4">
    <source>
        <dbReference type="ARBA" id="ARBA00012588"/>
    </source>
</evidence>
<evidence type="ECO:0000256" key="6">
    <source>
        <dbReference type="ARBA" id="ARBA00022679"/>
    </source>
</evidence>
<evidence type="ECO:0000313" key="11">
    <source>
        <dbReference type="EMBL" id="PIP92129.1"/>
    </source>
</evidence>
<dbReference type="GO" id="GO:0005978">
    <property type="term" value="P:glycogen biosynthetic process"/>
    <property type="evidence" value="ECO:0007669"/>
    <property type="project" value="UniProtKB-KW"/>
</dbReference>
<reference evidence="11 12" key="1">
    <citation type="submission" date="2017-09" db="EMBL/GenBank/DDBJ databases">
        <title>Depth-based differentiation of microbial function through sediment-hosted aquifers and enrichment of novel symbionts in the deep terrestrial subsurface.</title>
        <authorList>
            <person name="Probst A.J."/>
            <person name="Ladd B."/>
            <person name="Jarett J.K."/>
            <person name="Geller-Mcgrath D.E."/>
            <person name="Sieber C.M."/>
            <person name="Emerson J.B."/>
            <person name="Anantharaman K."/>
            <person name="Thomas B.C."/>
            <person name="Malmstrom R."/>
            <person name="Stieglmeier M."/>
            <person name="Klingl A."/>
            <person name="Woyke T."/>
            <person name="Ryan C.M."/>
            <person name="Banfield J.F."/>
        </authorList>
    </citation>
    <scope>NUCLEOTIDE SEQUENCE [LARGE SCALE GENOMIC DNA]</scope>
    <source>
        <strain evidence="11">CG18_big_fil_WC_8_21_14_2_50_39_7</strain>
    </source>
</reference>
<dbReference type="NCBIfam" id="TIGR02095">
    <property type="entry name" value="glgA"/>
    <property type="match status" value="1"/>
</dbReference>
<feature type="non-terminal residue" evidence="11">
    <location>
        <position position="547"/>
    </location>
</feature>
<name>A0A2H0EE53_9BACT</name>
<keyword evidence="7" id="KW-0320">Glycogen biosynthesis</keyword>
<evidence type="ECO:0000313" key="12">
    <source>
        <dbReference type="Proteomes" id="UP000229241"/>
    </source>
</evidence>
<dbReference type="InterPro" id="IPR013534">
    <property type="entry name" value="Starch_synth_cat_dom"/>
</dbReference>
<evidence type="ECO:0000256" key="1">
    <source>
        <dbReference type="ARBA" id="ARBA00001478"/>
    </source>
</evidence>
<evidence type="ECO:0000256" key="2">
    <source>
        <dbReference type="ARBA" id="ARBA00002764"/>
    </source>
</evidence>
<dbReference type="EMBL" id="PCTX01000050">
    <property type="protein sequence ID" value="PIP92129.1"/>
    <property type="molecule type" value="Genomic_DNA"/>
</dbReference>
<dbReference type="CDD" id="cd03791">
    <property type="entry name" value="GT5_Glycogen_synthase_DULL1-like"/>
    <property type="match status" value="1"/>
</dbReference>
<proteinExistence type="inferred from homology"/>
<evidence type="ECO:0000259" key="9">
    <source>
        <dbReference type="Pfam" id="PF00534"/>
    </source>
</evidence>
<evidence type="ECO:0000259" key="10">
    <source>
        <dbReference type="Pfam" id="PF08323"/>
    </source>
</evidence>
<keyword evidence="6" id="KW-0808">Transferase</keyword>
<dbReference type="GO" id="GO:0009011">
    <property type="term" value="F:alpha-1,4-glucan glucosyltransferase (ADP-glucose donor) activity"/>
    <property type="evidence" value="ECO:0007669"/>
    <property type="project" value="UniProtKB-EC"/>
</dbReference>
<dbReference type="EC" id="2.4.1.21" evidence="4"/>
<dbReference type="HAMAP" id="MF_00484">
    <property type="entry name" value="Glycogen_synth"/>
    <property type="match status" value="1"/>
</dbReference>
<keyword evidence="5" id="KW-0328">Glycosyltransferase</keyword>
<feature type="transmembrane region" description="Helical" evidence="8">
    <location>
        <begin position="84"/>
        <end position="105"/>
    </location>
</feature>
<gene>
    <name evidence="11" type="ORF">COW77_01675</name>
</gene>
<dbReference type="Pfam" id="PF08323">
    <property type="entry name" value="Glyco_transf_5"/>
    <property type="match status" value="1"/>
</dbReference>
<protein>
    <recommendedName>
        <fullName evidence="4">starch synthase</fullName>
        <ecNumber evidence="4">2.4.1.21</ecNumber>
    </recommendedName>
</protein>
<comment type="catalytic activity">
    <reaction evidence="1">
        <text>[(1-&gt;4)-alpha-D-glucosyl](n) + ADP-alpha-D-glucose = [(1-&gt;4)-alpha-D-glucosyl](n+1) + ADP + H(+)</text>
        <dbReference type="Rhea" id="RHEA:18189"/>
        <dbReference type="Rhea" id="RHEA-COMP:9584"/>
        <dbReference type="Rhea" id="RHEA-COMP:9587"/>
        <dbReference type="ChEBI" id="CHEBI:15378"/>
        <dbReference type="ChEBI" id="CHEBI:15444"/>
        <dbReference type="ChEBI" id="CHEBI:57498"/>
        <dbReference type="ChEBI" id="CHEBI:456216"/>
        <dbReference type="EC" id="2.4.1.21"/>
    </reaction>
</comment>
<feature type="transmembrane region" description="Helical" evidence="8">
    <location>
        <begin position="12"/>
        <end position="32"/>
    </location>
</feature>
<comment type="caution">
    <text evidence="11">The sequence shown here is derived from an EMBL/GenBank/DDBJ whole genome shotgun (WGS) entry which is preliminary data.</text>
</comment>
<comment type="function">
    <text evidence="2">Synthesizes alpha-1,4-glucan chains using ADP-glucose.</text>
</comment>
<sequence>MGPLPTITASSALILIGFINAELLFCSIKLFINLFGSDLYITINNLWVNSKFPKDINSFLILNQSIVLNASNKGSQRARTEVRASVFAFDIKFLICYNIIMINIFKREPKLRLLFVASEAAPFIKVGGLGEVMRSLPNALRALGHDARVFIPKYAMIDLEKYSLRLELEDLRPASSEEEDPYGLFVSNVLRYDSDSGETIAYFLENLEYYEKRANVYGYADDAVRWTLLSRAVLEFLRYSSWRPDVIISCDWQGGLVPNYSHTIYKEDQKLSAIAIVFSIHNLSFQAMFDHRFVSQMDYDSGREAIPAFNDPRLLKLNFMRRGIMYADVINTVSATYSQEITTAEYGEGLHKLLSERRSRLSGILNGIDTDIYDPETDPNIQFHYGLKTLDLKIKNKSALQQKFNLPTGRQVCLFGIVSRLTDQKGFGLLIDAGEPLLENFDIQLVVVGSGEERFMTFFQELAKKYPKKVGIHLNYDEVLSHLVYAGVDAIIIPSRFEPSGLTQMEAMRYATVPIVRKTGGLADSVVDYDPANQTGTGFVFEKFDNR</sequence>
<dbReference type="SUPFAM" id="SSF53756">
    <property type="entry name" value="UDP-Glycosyltransferase/glycogen phosphorylase"/>
    <property type="match status" value="1"/>
</dbReference>
<dbReference type="AlphaFoldDB" id="A0A2H0EE53"/>
<dbReference type="Pfam" id="PF00534">
    <property type="entry name" value="Glycos_transf_1"/>
    <property type="match status" value="1"/>
</dbReference>
<evidence type="ECO:0000256" key="5">
    <source>
        <dbReference type="ARBA" id="ARBA00022676"/>
    </source>
</evidence>
<evidence type="ECO:0000256" key="8">
    <source>
        <dbReference type="SAM" id="Phobius"/>
    </source>
</evidence>
<feature type="domain" description="Glycosyl transferase family 1" evidence="9">
    <location>
        <begin position="402"/>
        <end position="543"/>
    </location>
</feature>